<dbReference type="InterPro" id="IPR013985">
    <property type="entry name" value="Ald_Fedxn_OxRdtase_dom3"/>
</dbReference>
<dbReference type="GO" id="GO:0009055">
    <property type="term" value="F:electron transfer activity"/>
    <property type="evidence" value="ECO:0007669"/>
    <property type="project" value="InterPro"/>
</dbReference>
<proteinExistence type="predicted"/>
<dbReference type="GO" id="GO:0051536">
    <property type="term" value="F:iron-sulfur cluster binding"/>
    <property type="evidence" value="ECO:0007669"/>
    <property type="project" value="InterPro"/>
</dbReference>
<dbReference type="EMBL" id="BARV01033679">
    <property type="protein sequence ID" value="GAI52775.1"/>
    <property type="molecule type" value="Genomic_DNA"/>
</dbReference>
<protein>
    <recommendedName>
        <fullName evidence="1">Aldehyde ferredoxin oxidoreductase C-terminal domain-containing protein</fullName>
    </recommendedName>
</protein>
<dbReference type="AlphaFoldDB" id="X1QP65"/>
<dbReference type="SUPFAM" id="SSF48310">
    <property type="entry name" value="Aldehyde ferredoxin oxidoreductase, C-terminal domains"/>
    <property type="match status" value="1"/>
</dbReference>
<dbReference type="GO" id="GO:0016625">
    <property type="term" value="F:oxidoreductase activity, acting on the aldehyde or oxo group of donors, iron-sulfur protein as acceptor"/>
    <property type="evidence" value="ECO:0007669"/>
    <property type="project" value="InterPro"/>
</dbReference>
<reference evidence="2" key="1">
    <citation type="journal article" date="2014" name="Front. Microbiol.">
        <title>High frequency of phylogenetically diverse reductive dehalogenase-homologous genes in deep subseafloor sedimentary metagenomes.</title>
        <authorList>
            <person name="Kawai M."/>
            <person name="Futagami T."/>
            <person name="Toyoda A."/>
            <person name="Takaki Y."/>
            <person name="Nishi S."/>
            <person name="Hori S."/>
            <person name="Arai W."/>
            <person name="Tsubouchi T."/>
            <person name="Morono Y."/>
            <person name="Uchiyama I."/>
            <person name="Ito T."/>
            <person name="Fujiyama A."/>
            <person name="Inagaki F."/>
            <person name="Takami H."/>
        </authorList>
    </citation>
    <scope>NUCLEOTIDE SEQUENCE</scope>
    <source>
        <strain evidence="2">Expedition CK06-06</strain>
    </source>
</reference>
<comment type="caution">
    <text evidence="2">The sequence shown here is derived from an EMBL/GenBank/DDBJ whole genome shotgun (WGS) entry which is preliminary data.</text>
</comment>
<sequence length="68" mass="7781">MPERLYTGVSSGPLKDKGIDKEAMQQAIQTYYRMSGWDPERAVPTAEKLHELDLSWAVGELDRRAMKK</sequence>
<accession>X1QP65</accession>
<dbReference type="Gene3D" id="1.10.599.10">
    <property type="entry name" value="Aldehyde Ferredoxin Oxidoreductase Protein, subunit A, domain 3"/>
    <property type="match status" value="1"/>
</dbReference>
<evidence type="ECO:0000313" key="2">
    <source>
        <dbReference type="EMBL" id="GAI52775.1"/>
    </source>
</evidence>
<organism evidence="2">
    <name type="scientific">marine sediment metagenome</name>
    <dbReference type="NCBI Taxonomy" id="412755"/>
    <lineage>
        <taxon>unclassified sequences</taxon>
        <taxon>metagenomes</taxon>
        <taxon>ecological metagenomes</taxon>
    </lineage>
</organism>
<dbReference type="InterPro" id="IPR001203">
    <property type="entry name" value="OxRdtase_Ald_Fedxn_C"/>
</dbReference>
<gene>
    <name evidence="2" type="ORF">S06H3_52894</name>
</gene>
<name>X1QP65_9ZZZZ</name>
<feature type="domain" description="Aldehyde ferredoxin oxidoreductase C-terminal" evidence="1">
    <location>
        <begin position="1"/>
        <end position="54"/>
    </location>
</feature>
<dbReference type="Pfam" id="PF01314">
    <property type="entry name" value="AFOR_C"/>
    <property type="match status" value="1"/>
</dbReference>
<dbReference type="InterPro" id="IPR036021">
    <property type="entry name" value="Tungsten_al_ferr_oxy-like_C"/>
</dbReference>
<evidence type="ECO:0000259" key="1">
    <source>
        <dbReference type="Pfam" id="PF01314"/>
    </source>
</evidence>